<dbReference type="HAMAP" id="MF_00719">
    <property type="entry name" value="CobS"/>
    <property type="match status" value="1"/>
</dbReference>
<dbReference type="GO" id="GO:0051073">
    <property type="term" value="F:adenosylcobinamide-GDP ribazoletransferase activity"/>
    <property type="evidence" value="ECO:0007669"/>
    <property type="project" value="UniProtKB-UniRule"/>
</dbReference>
<evidence type="ECO:0000256" key="2">
    <source>
        <dbReference type="ARBA" id="ARBA00004651"/>
    </source>
</evidence>
<dbReference type="UniPathway" id="UPA00148">
    <property type="reaction ID" value="UER00238"/>
</dbReference>
<evidence type="ECO:0000313" key="21">
    <source>
        <dbReference type="Proteomes" id="UP000276437"/>
    </source>
</evidence>
<evidence type="ECO:0000256" key="19">
    <source>
        <dbReference type="HAMAP-Rule" id="MF_00719"/>
    </source>
</evidence>
<organism evidence="20 21">
    <name type="scientific">Methylomusa anaerophila</name>
    <dbReference type="NCBI Taxonomy" id="1930071"/>
    <lineage>
        <taxon>Bacteria</taxon>
        <taxon>Bacillati</taxon>
        <taxon>Bacillota</taxon>
        <taxon>Negativicutes</taxon>
        <taxon>Selenomonadales</taxon>
        <taxon>Sporomusaceae</taxon>
        <taxon>Methylomusa</taxon>
    </lineage>
</organism>
<keyword evidence="11 19" id="KW-0460">Magnesium</keyword>
<comment type="catalytic activity">
    <reaction evidence="18 19">
        <text>alpha-ribazole 5'-phosphate + adenosylcob(III)inamide-GDP = adenosylcob(III)alamin 5'-phosphate + GMP + H(+)</text>
        <dbReference type="Rhea" id="RHEA:23560"/>
        <dbReference type="ChEBI" id="CHEBI:15378"/>
        <dbReference type="ChEBI" id="CHEBI:57918"/>
        <dbReference type="ChEBI" id="CHEBI:58115"/>
        <dbReference type="ChEBI" id="CHEBI:60487"/>
        <dbReference type="ChEBI" id="CHEBI:60493"/>
        <dbReference type="EC" id="2.7.8.26"/>
    </reaction>
</comment>
<dbReference type="GO" id="GO:0009236">
    <property type="term" value="P:cobalamin biosynthetic process"/>
    <property type="evidence" value="ECO:0007669"/>
    <property type="project" value="UniProtKB-UniRule"/>
</dbReference>
<feature type="transmembrane region" description="Helical" evidence="19">
    <location>
        <begin position="200"/>
        <end position="218"/>
    </location>
</feature>
<feature type="transmembrane region" description="Helical" evidence="19">
    <location>
        <begin position="230"/>
        <end position="252"/>
    </location>
</feature>
<evidence type="ECO:0000256" key="11">
    <source>
        <dbReference type="ARBA" id="ARBA00022842"/>
    </source>
</evidence>
<dbReference type="KEGG" id="mana:MAMMFC1_03995"/>
<evidence type="ECO:0000256" key="17">
    <source>
        <dbReference type="ARBA" id="ARBA00048623"/>
    </source>
</evidence>
<dbReference type="PANTHER" id="PTHR34148">
    <property type="entry name" value="ADENOSYLCOBINAMIDE-GDP RIBAZOLETRANSFERASE"/>
    <property type="match status" value="1"/>
</dbReference>
<keyword evidence="12 19" id="KW-1133">Transmembrane helix</keyword>
<evidence type="ECO:0000256" key="4">
    <source>
        <dbReference type="ARBA" id="ARBA00010561"/>
    </source>
</evidence>
<comment type="subcellular location">
    <subcellularLocation>
        <location evidence="2 19">Cell membrane</location>
        <topology evidence="2 19">Multi-pass membrane protein</topology>
    </subcellularLocation>
</comment>
<dbReference type="AlphaFoldDB" id="A0A348AQD5"/>
<comment type="cofactor">
    <cofactor evidence="1 19">
        <name>Mg(2+)</name>
        <dbReference type="ChEBI" id="CHEBI:18420"/>
    </cofactor>
</comment>
<dbReference type="InterPro" id="IPR003805">
    <property type="entry name" value="CobS"/>
</dbReference>
<evidence type="ECO:0000256" key="5">
    <source>
        <dbReference type="ARBA" id="ARBA00013200"/>
    </source>
</evidence>
<evidence type="ECO:0000256" key="15">
    <source>
        <dbReference type="ARBA" id="ARBA00032605"/>
    </source>
</evidence>
<keyword evidence="7 19" id="KW-1003">Cell membrane</keyword>
<evidence type="ECO:0000256" key="10">
    <source>
        <dbReference type="ARBA" id="ARBA00022692"/>
    </source>
</evidence>
<comment type="function">
    <text evidence="14 19">Joins adenosylcobinamide-GDP and alpha-ribazole to generate adenosylcobalamin (Ado-cobalamin). Also synthesizes adenosylcobalamin 5'-phosphate from adenosylcobinamide-GDP and alpha-ribazole 5'-phosphate.</text>
</comment>
<evidence type="ECO:0000256" key="18">
    <source>
        <dbReference type="ARBA" id="ARBA00049504"/>
    </source>
</evidence>
<keyword evidence="21" id="KW-1185">Reference proteome</keyword>
<dbReference type="EMBL" id="AP018449">
    <property type="protein sequence ID" value="BBB93283.1"/>
    <property type="molecule type" value="Genomic_DNA"/>
</dbReference>
<keyword evidence="8 19" id="KW-0169">Cobalamin biosynthesis</keyword>
<dbReference type="Proteomes" id="UP000276437">
    <property type="component" value="Chromosome"/>
</dbReference>
<keyword evidence="10 19" id="KW-0812">Transmembrane</keyword>
<proteinExistence type="inferred from homology"/>
<evidence type="ECO:0000256" key="1">
    <source>
        <dbReference type="ARBA" id="ARBA00001946"/>
    </source>
</evidence>
<evidence type="ECO:0000256" key="8">
    <source>
        <dbReference type="ARBA" id="ARBA00022573"/>
    </source>
</evidence>
<evidence type="ECO:0000256" key="3">
    <source>
        <dbReference type="ARBA" id="ARBA00004663"/>
    </source>
</evidence>
<evidence type="ECO:0000256" key="9">
    <source>
        <dbReference type="ARBA" id="ARBA00022679"/>
    </source>
</evidence>
<dbReference type="PANTHER" id="PTHR34148:SF1">
    <property type="entry name" value="ADENOSYLCOBINAMIDE-GDP RIBAZOLETRANSFERASE"/>
    <property type="match status" value="1"/>
</dbReference>
<feature type="transmembrane region" description="Helical" evidence="19">
    <location>
        <begin position="137"/>
        <end position="164"/>
    </location>
</feature>
<name>A0A348AQD5_9FIRM</name>
<feature type="transmembrane region" description="Helical" evidence="19">
    <location>
        <begin position="112"/>
        <end position="131"/>
    </location>
</feature>
<comment type="pathway">
    <text evidence="3 19">Cofactor biosynthesis; adenosylcobalamin biosynthesis; adenosylcobalamin from cob(II)yrinate a,c-diamide: step 7/7.</text>
</comment>
<evidence type="ECO:0000256" key="6">
    <source>
        <dbReference type="ARBA" id="ARBA00015850"/>
    </source>
</evidence>
<dbReference type="Pfam" id="PF02654">
    <property type="entry name" value="CobS"/>
    <property type="match status" value="1"/>
</dbReference>
<feature type="transmembrane region" description="Helical" evidence="19">
    <location>
        <begin position="176"/>
        <end position="194"/>
    </location>
</feature>
<dbReference type="NCBIfam" id="TIGR00317">
    <property type="entry name" value="cobS"/>
    <property type="match status" value="1"/>
</dbReference>
<feature type="transmembrane region" description="Helical" evidence="19">
    <location>
        <begin position="39"/>
        <end position="59"/>
    </location>
</feature>
<comment type="similarity">
    <text evidence="4 19">Belongs to the CobS family.</text>
</comment>
<feature type="transmembrane region" description="Helical" evidence="19">
    <location>
        <begin position="65"/>
        <end position="91"/>
    </location>
</feature>
<evidence type="ECO:0000313" key="20">
    <source>
        <dbReference type="EMBL" id="BBB93283.1"/>
    </source>
</evidence>
<reference evidence="20 21" key="1">
    <citation type="journal article" date="2018" name="Int. J. Syst. Evol. Microbiol.">
        <title>Methylomusa anaerophila gen. nov., sp. nov., an anaerobic methanol-utilizing bacterium isolated from a microbial fuel cell.</title>
        <authorList>
            <person name="Amano N."/>
            <person name="Yamamuro A."/>
            <person name="Miyahara M."/>
            <person name="Kouzuma A."/>
            <person name="Abe T."/>
            <person name="Watanabe K."/>
        </authorList>
    </citation>
    <scope>NUCLEOTIDE SEQUENCE [LARGE SCALE GENOMIC DNA]</scope>
    <source>
        <strain evidence="20 21">MMFC1</strain>
    </source>
</reference>
<keyword evidence="9 19" id="KW-0808">Transferase</keyword>
<comment type="catalytic activity">
    <reaction evidence="17 19">
        <text>alpha-ribazole + adenosylcob(III)inamide-GDP = adenosylcob(III)alamin + GMP + H(+)</text>
        <dbReference type="Rhea" id="RHEA:16049"/>
        <dbReference type="ChEBI" id="CHEBI:10329"/>
        <dbReference type="ChEBI" id="CHEBI:15378"/>
        <dbReference type="ChEBI" id="CHEBI:18408"/>
        <dbReference type="ChEBI" id="CHEBI:58115"/>
        <dbReference type="ChEBI" id="CHEBI:60487"/>
        <dbReference type="EC" id="2.7.8.26"/>
    </reaction>
</comment>
<sequence length="253" mass="27264">MILMTVFQDFFTGLQFLTRFRMVKQSDWSPASFGRSVKFFPVIGAVIGVSLAGVNYLLHDYLPPHILAAIIVLAGIVITGGLHCDGLMDTADGIFSGRSRERMLEIMKDSRVGANGVVVFGLFILLKWSLILDMNTAILSTALFVAPVAARLAMVIGITSFPYARPDGMGKAFAQYAGRPALYLAFFFSFILIVPLGKLAIISLTASVLCCMVVARYVTSILGGLTGDVYGAITELGELVTLAVFGIIAYIMI</sequence>
<evidence type="ECO:0000256" key="7">
    <source>
        <dbReference type="ARBA" id="ARBA00022475"/>
    </source>
</evidence>
<evidence type="ECO:0000256" key="14">
    <source>
        <dbReference type="ARBA" id="ARBA00025228"/>
    </source>
</evidence>
<dbReference type="EC" id="2.7.8.26" evidence="5 19"/>
<protein>
    <recommendedName>
        <fullName evidence="6 19">Adenosylcobinamide-GDP ribazoletransferase</fullName>
        <ecNumber evidence="5 19">2.7.8.26</ecNumber>
    </recommendedName>
    <alternativeName>
        <fullName evidence="16 19">Cobalamin synthase</fullName>
    </alternativeName>
    <alternativeName>
        <fullName evidence="15 19">Cobalamin-5'-phosphate synthase</fullName>
    </alternativeName>
</protein>
<gene>
    <name evidence="19 20" type="primary">cobS</name>
    <name evidence="20" type="ORF">MAMMFC1_03995</name>
</gene>
<accession>A0A348AQD5</accession>
<evidence type="ECO:0000256" key="12">
    <source>
        <dbReference type="ARBA" id="ARBA00022989"/>
    </source>
</evidence>
<keyword evidence="13 19" id="KW-0472">Membrane</keyword>
<dbReference type="GO" id="GO:0005886">
    <property type="term" value="C:plasma membrane"/>
    <property type="evidence" value="ECO:0007669"/>
    <property type="project" value="UniProtKB-SubCell"/>
</dbReference>
<dbReference type="GO" id="GO:0008818">
    <property type="term" value="F:cobalamin 5'-phosphate synthase activity"/>
    <property type="evidence" value="ECO:0007669"/>
    <property type="project" value="UniProtKB-UniRule"/>
</dbReference>
<evidence type="ECO:0000256" key="16">
    <source>
        <dbReference type="ARBA" id="ARBA00032853"/>
    </source>
</evidence>
<evidence type="ECO:0000256" key="13">
    <source>
        <dbReference type="ARBA" id="ARBA00023136"/>
    </source>
</evidence>